<feature type="compositionally biased region" description="Low complexity" evidence="1">
    <location>
        <begin position="94"/>
        <end position="108"/>
    </location>
</feature>
<accession>A0A8H3TTV9</accession>
<feature type="region of interest" description="Disordered" evidence="1">
    <location>
        <begin position="388"/>
        <end position="444"/>
    </location>
</feature>
<evidence type="ECO:0000313" key="2">
    <source>
        <dbReference type="EMBL" id="GHJ87140.1"/>
    </source>
</evidence>
<dbReference type="EMBL" id="BLZA01000021">
    <property type="protein sequence ID" value="GHJ87140.1"/>
    <property type="molecule type" value="Genomic_DNA"/>
</dbReference>
<dbReference type="AlphaFoldDB" id="A0A8H3TTV9"/>
<feature type="region of interest" description="Disordered" evidence="1">
    <location>
        <begin position="920"/>
        <end position="1029"/>
    </location>
</feature>
<feature type="compositionally biased region" description="Low complexity" evidence="1">
    <location>
        <begin position="281"/>
        <end position="299"/>
    </location>
</feature>
<evidence type="ECO:0000256" key="1">
    <source>
        <dbReference type="SAM" id="MobiDB-lite"/>
    </source>
</evidence>
<feature type="region of interest" description="Disordered" evidence="1">
    <location>
        <begin position="1"/>
        <end position="235"/>
    </location>
</feature>
<feature type="compositionally biased region" description="Polar residues" evidence="1">
    <location>
        <begin position="1"/>
        <end position="23"/>
    </location>
</feature>
<feature type="compositionally biased region" description="Basic and acidic residues" evidence="1">
    <location>
        <begin position="389"/>
        <end position="401"/>
    </location>
</feature>
<name>A0A8H3TTV9_9TREE</name>
<feature type="compositionally biased region" description="Low complexity" evidence="1">
    <location>
        <begin position="816"/>
        <end position="830"/>
    </location>
</feature>
<feature type="compositionally biased region" description="Low complexity" evidence="1">
    <location>
        <begin position="946"/>
        <end position="989"/>
    </location>
</feature>
<feature type="compositionally biased region" description="Basic and acidic residues" evidence="1">
    <location>
        <begin position="183"/>
        <end position="197"/>
    </location>
</feature>
<feature type="compositionally biased region" description="Low complexity" evidence="1">
    <location>
        <begin position="413"/>
        <end position="425"/>
    </location>
</feature>
<dbReference type="Proteomes" id="UP000620104">
    <property type="component" value="Unassembled WGS sequence"/>
</dbReference>
<feature type="region of interest" description="Disordered" evidence="1">
    <location>
        <begin position="776"/>
        <end position="892"/>
    </location>
</feature>
<proteinExistence type="predicted"/>
<reference evidence="2" key="1">
    <citation type="submission" date="2020-07" db="EMBL/GenBank/DDBJ databases">
        <title>Draft Genome Sequence of a Deep-Sea Yeast, Naganishia (Cryptococcus) liquefaciens strain N6.</title>
        <authorList>
            <person name="Han Y.W."/>
            <person name="Kajitani R."/>
            <person name="Morimoto H."/>
            <person name="Parhat M."/>
            <person name="Tsubouchi H."/>
            <person name="Bakenova O."/>
            <person name="Ogata M."/>
            <person name="Argunhan B."/>
            <person name="Aoki R."/>
            <person name="Kajiwara S."/>
            <person name="Itoh T."/>
            <person name="Iwasaki H."/>
        </authorList>
    </citation>
    <scope>NUCLEOTIDE SEQUENCE</scope>
    <source>
        <strain evidence="2">N6</strain>
    </source>
</reference>
<feature type="region of interest" description="Disordered" evidence="1">
    <location>
        <begin position="250"/>
        <end position="374"/>
    </location>
</feature>
<feature type="region of interest" description="Disordered" evidence="1">
    <location>
        <begin position="519"/>
        <end position="594"/>
    </location>
</feature>
<feature type="compositionally biased region" description="Low complexity" evidence="1">
    <location>
        <begin position="340"/>
        <end position="355"/>
    </location>
</feature>
<comment type="caution">
    <text evidence="2">The sequence shown here is derived from an EMBL/GenBank/DDBJ whole genome shotgun (WGS) entry which is preliminary data.</text>
</comment>
<feature type="compositionally biased region" description="Polar residues" evidence="1">
    <location>
        <begin position="845"/>
        <end position="857"/>
    </location>
</feature>
<dbReference type="OrthoDB" id="2591449at2759"/>
<keyword evidence="3" id="KW-1185">Reference proteome</keyword>
<feature type="compositionally biased region" description="Basic and acidic residues" evidence="1">
    <location>
        <begin position="55"/>
        <end position="71"/>
    </location>
</feature>
<evidence type="ECO:0000313" key="3">
    <source>
        <dbReference type="Proteomes" id="UP000620104"/>
    </source>
</evidence>
<gene>
    <name evidence="2" type="ORF">NliqN6_3542</name>
</gene>
<organism evidence="2 3">
    <name type="scientific">Naganishia liquefaciens</name>
    <dbReference type="NCBI Taxonomy" id="104408"/>
    <lineage>
        <taxon>Eukaryota</taxon>
        <taxon>Fungi</taxon>
        <taxon>Dikarya</taxon>
        <taxon>Basidiomycota</taxon>
        <taxon>Agaricomycotina</taxon>
        <taxon>Tremellomycetes</taxon>
        <taxon>Filobasidiales</taxon>
        <taxon>Filobasidiaceae</taxon>
        <taxon>Naganishia</taxon>
    </lineage>
</organism>
<feature type="compositionally biased region" description="Low complexity" evidence="1">
    <location>
        <begin position="533"/>
        <end position="543"/>
    </location>
</feature>
<sequence length="1029" mass="109361">MSGGLSESPSLRAASTPSRQADSYQPHDPTLVDPLDTSERPTNEMNVESDAIFAWRDRQSKKQQSKNKDQRQANPSAFAPPPPYIFSASKDDAPVASPQPAAQPLATPNIQGILDTIRHRRRSSAASMRSDAWRHDQSALDTASLASEEIHPSNLHPFDDQNSGVPRLNHISPSPVNLPPLIETDHAEGPASQEEKGMQAPRIPLKGMRRRSSGGDSDSGKVDSLGSSPSVGLAPARPFLTALSPLQSFSPLHPPADTSSDASRSRSHSRTPSWQSASGLSASAVATSTNNSPNASPVAMRSATAGGPRSAPVVEGANAEEGGPDGPGLKRSRSNASTVSRSLSRRQSFAASRASMTDIRPPSEKNHGQVPFSQHRGGLISKLLIVKAPAKDTQGEKDLTTEKPSGNRHRARSSGSMTSFGSMSGPAALTPSSPGPAQLPLPSSGVASIPIRGISGAQGSASTAASPGVFSGTPGSRTSLLFDRSYADQKAAPSNIHEQKMLNPEQIVEFAESLKSPVLRSEDEEGFSSSIPGSVRGRLSRSSSGRRHLKRSGSGASLNRGSFNRDKFANDMSFTSPEDERRASAPARSQTEPMELEPVEYVEMGDDVYLPYVDRATEVAELLNHPSNHDLVDFLSSAFPTQSSADPNDPNGWRRVRPEEWTWQEFKNGHLMANRAECDDFDWIRKARQAIRARSEALWERVGLLLGVDPEMINMGEEYDEVFAPGGALGDVFDSDATTPSMGVASPAMYSVHDDRFGFIGDEQARDQVWVEGLQAVSSSPSETDNEDDAPAGAFGNRKARPAANASPGLQLSGAGSEPRSLSPLPGLPGMDTIGESEDEPAQPGGQSRSATMTTAQRAAEEPVQDPFGRTPPTPALFAGGSSLPRSLPGIQKPRTKSFVGLQICTMPSLPTKLPNEYYRRDGDHSGFQQADANMPHLERGPGNPLFPASFSSLSLAPTLPSNNPALRRSSSMAQGHAAASSGSGSQASTPKTGVGRPPWTELMRRKSRGGMSESALTLTSEDDPHGNL</sequence>
<protein>
    <submittedName>
        <fullName evidence="2">Uncharacterized protein</fullName>
    </submittedName>
</protein>